<feature type="compositionally biased region" description="Low complexity" evidence="1">
    <location>
        <begin position="238"/>
        <end position="247"/>
    </location>
</feature>
<keyword evidence="2" id="KW-0812">Transmembrane</keyword>
<sequence>MDLSPRPGAGRPLVFEPPAAFDDHTTRLRPVRRSRARIVAAACCVVLGVGLITGAVTGSWLTGESGAAAGDASVFAAAADAWHSEPVDTLFPRTVEGEGAGPGGADRRWTRIAVAPDSGCATGLDPLLHKALETAGCRRLVRATYTDATHSYVTTVGMVFTEADAEAMSALRTRFAKEGLAARPDLLPRAYPVKGTIAADFGDRQRASWSVSVLSDAPVVVFAVSGFADGRPVPAPEPAAKAMAEGATSPAAQSGLGHEARGLADRIERGLRKKAAEATEDAS</sequence>
<evidence type="ECO:0000256" key="2">
    <source>
        <dbReference type="SAM" id="Phobius"/>
    </source>
</evidence>
<comment type="caution">
    <text evidence="3">The sequence shown here is derived from an EMBL/GenBank/DDBJ whole genome shotgun (WGS) entry which is preliminary data.</text>
</comment>
<dbReference type="AlphaFoldDB" id="A0A6G4XTX7"/>
<evidence type="ECO:0000313" key="3">
    <source>
        <dbReference type="EMBL" id="NGO80061.1"/>
    </source>
</evidence>
<evidence type="ECO:0000313" key="4">
    <source>
        <dbReference type="Proteomes" id="UP000481109"/>
    </source>
</evidence>
<organism evidence="3 4">
    <name type="scientific">Streptomyces mesophilus</name>
    <dbReference type="NCBI Taxonomy" id="1775132"/>
    <lineage>
        <taxon>Bacteria</taxon>
        <taxon>Bacillati</taxon>
        <taxon>Actinomycetota</taxon>
        <taxon>Actinomycetes</taxon>
        <taxon>Kitasatosporales</taxon>
        <taxon>Streptomycetaceae</taxon>
        <taxon>Streptomyces</taxon>
    </lineage>
</organism>
<dbReference type="Proteomes" id="UP000481109">
    <property type="component" value="Unassembled WGS sequence"/>
</dbReference>
<gene>
    <name evidence="3" type="ORF">G6045_31045</name>
</gene>
<keyword evidence="2" id="KW-1133">Transmembrane helix</keyword>
<feature type="transmembrane region" description="Helical" evidence="2">
    <location>
        <begin position="38"/>
        <end position="61"/>
    </location>
</feature>
<evidence type="ECO:0000256" key="1">
    <source>
        <dbReference type="SAM" id="MobiDB-lite"/>
    </source>
</evidence>
<dbReference type="EMBL" id="JAAKZW010000190">
    <property type="protein sequence ID" value="NGO80061.1"/>
    <property type="molecule type" value="Genomic_DNA"/>
</dbReference>
<name>A0A6G4XTX7_9ACTN</name>
<accession>A0A6G4XTX7</accession>
<keyword evidence="4" id="KW-1185">Reference proteome</keyword>
<feature type="region of interest" description="Disordered" evidence="1">
    <location>
        <begin position="236"/>
        <end position="283"/>
    </location>
</feature>
<keyword evidence="2" id="KW-0472">Membrane</keyword>
<proteinExistence type="predicted"/>
<reference evidence="3 4" key="1">
    <citation type="submission" date="2020-02" db="EMBL/GenBank/DDBJ databases">
        <title>Whole-genome analyses of novel actinobacteria.</title>
        <authorList>
            <person name="Sahin N."/>
            <person name="Tokatli A."/>
        </authorList>
    </citation>
    <scope>NUCLEOTIDE SEQUENCE [LARGE SCALE GENOMIC DNA]</scope>
    <source>
        <strain evidence="3 4">YC504</strain>
    </source>
</reference>
<feature type="compositionally biased region" description="Basic and acidic residues" evidence="1">
    <location>
        <begin position="258"/>
        <end position="277"/>
    </location>
</feature>
<protein>
    <submittedName>
        <fullName evidence="3">Uncharacterized protein</fullName>
    </submittedName>
</protein>